<dbReference type="NCBIfam" id="NF041528">
    <property type="entry name" value="strep_LAETG"/>
    <property type="match status" value="1"/>
</dbReference>
<evidence type="ECO:0000256" key="1">
    <source>
        <dbReference type="SAM" id="MobiDB-lite"/>
    </source>
</evidence>
<feature type="region of interest" description="Disordered" evidence="1">
    <location>
        <begin position="99"/>
        <end position="172"/>
    </location>
</feature>
<accession>A0ABP9B6H6</accession>
<feature type="transmembrane region" description="Helical" evidence="2">
    <location>
        <begin position="174"/>
        <end position="192"/>
    </location>
</feature>
<dbReference type="EMBL" id="BAABJV010000017">
    <property type="protein sequence ID" value="GAA4791164.1"/>
    <property type="molecule type" value="Genomic_DNA"/>
</dbReference>
<dbReference type="PRINTS" id="PR01217">
    <property type="entry name" value="PRICHEXTENSN"/>
</dbReference>
<evidence type="ECO:0000313" key="5">
    <source>
        <dbReference type="Proteomes" id="UP001501147"/>
    </source>
</evidence>
<reference evidence="5" key="1">
    <citation type="journal article" date="2019" name="Int. J. Syst. Evol. Microbiol.">
        <title>The Global Catalogue of Microorganisms (GCM) 10K type strain sequencing project: providing services to taxonomists for standard genome sequencing and annotation.</title>
        <authorList>
            <consortium name="The Broad Institute Genomics Platform"/>
            <consortium name="The Broad Institute Genome Sequencing Center for Infectious Disease"/>
            <person name="Wu L."/>
            <person name="Ma J."/>
        </authorList>
    </citation>
    <scope>NUCLEOTIDE SEQUENCE [LARGE SCALE GENOMIC DNA]</scope>
    <source>
        <strain evidence="5">JCM 18324</strain>
    </source>
</reference>
<evidence type="ECO:0000313" key="4">
    <source>
        <dbReference type="EMBL" id="GAA4791164.1"/>
    </source>
</evidence>
<protein>
    <recommendedName>
        <fullName evidence="6">LPXTG cell wall anchor domain-containing protein</fullName>
    </recommendedName>
</protein>
<evidence type="ECO:0008006" key="6">
    <source>
        <dbReference type="Google" id="ProtNLM"/>
    </source>
</evidence>
<gene>
    <name evidence="4" type="ORF">GCM10023329_48700</name>
</gene>
<feature type="compositionally biased region" description="Low complexity" evidence="1">
    <location>
        <begin position="125"/>
        <end position="152"/>
    </location>
</feature>
<feature type="signal peptide" evidence="3">
    <location>
        <begin position="1"/>
        <end position="27"/>
    </location>
</feature>
<keyword evidence="2" id="KW-1133">Transmembrane helix</keyword>
<keyword evidence="2" id="KW-0472">Membrane</keyword>
<evidence type="ECO:0000256" key="3">
    <source>
        <dbReference type="SAM" id="SignalP"/>
    </source>
</evidence>
<feature type="chain" id="PRO_5045159113" description="LPXTG cell wall anchor domain-containing protein" evidence="3">
    <location>
        <begin position="28"/>
        <end position="201"/>
    </location>
</feature>
<dbReference type="Proteomes" id="UP001501147">
    <property type="component" value="Unassembled WGS sequence"/>
</dbReference>
<dbReference type="NCBIfam" id="TIGR01167">
    <property type="entry name" value="LPXTG_anchor"/>
    <property type="match status" value="1"/>
</dbReference>
<name>A0ABP9B6H6_9ACTN</name>
<keyword evidence="3" id="KW-0732">Signal</keyword>
<keyword evidence="2" id="KW-0812">Transmembrane</keyword>
<evidence type="ECO:0000256" key="2">
    <source>
        <dbReference type="SAM" id="Phobius"/>
    </source>
</evidence>
<feature type="compositionally biased region" description="Pro residues" evidence="1">
    <location>
        <begin position="115"/>
        <end position="124"/>
    </location>
</feature>
<keyword evidence="5" id="KW-1185">Reference proteome</keyword>
<organism evidence="4 5">
    <name type="scientific">Streptomyces sanyensis</name>
    <dbReference type="NCBI Taxonomy" id="568869"/>
    <lineage>
        <taxon>Bacteria</taxon>
        <taxon>Bacillati</taxon>
        <taxon>Actinomycetota</taxon>
        <taxon>Actinomycetes</taxon>
        <taxon>Kitasatosporales</taxon>
        <taxon>Streptomycetaceae</taxon>
        <taxon>Streptomyces</taxon>
    </lineage>
</organism>
<sequence length="201" mass="20562">MRRSAALVAAAAAGALGVGLTAVPAAAHTPTWSVTCEQVDIKLTNYGNHTENTVTVTVDGKDLLPTETFANDFERVLELPEHDKEVAVRLVVVAQDGEQFSRDETKTAPVCEEPTPSPSEPTPTPSENSPTPTPTPSESSPAPSATPGTEAPTPAPSPSEPGLAETGSSGSTPLIAGAAAVVVAAGAGIMWASRRRRSTQS</sequence>
<proteinExistence type="predicted"/>
<comment type="caution">
    <text evidence="4">The sequence shown here is derived from an EMBL/GenBank/DDBJ whole genome shotgun (WGS) entry which is preliminary data.</text>
</comment>